<organism evidence="1">
    <name type="scientific">marine sediment metagenome</name>
    <dbReference type="NCBI Taxonomy" id="412755"/>
    <lineage>
        <taxon>unclassified sequences</taxon>
        <taxon>metagenomes</taxon>
        <taxon>ecological metagenomes</taxon>
    </lineage>
</organism>
<name>X1W121_9ZZZZ</name>
<protein>
    <submittedName>
        <fullName evidence="1">Uncharacterized protein</fullName>
    </submittedName>
</protein>
<dbReference type="AlphaFoldDB" id="X1W121"/>
<accession>X1W121</accession>
<sequence>MKKFLADRTHIEGEVQDQLKVIILERGYSKKEKVFIDSKIKEWREQTGLP</sequence>
<dbReference type="EMBL" id="BARW01040896">
    <property type="protein sequence ID" value="GAJ21195.1"/>
    <property type="molecule type" value="Genomic_DNA"/>
</dbReference>
<reference evidence="1" key="1">
    <citation type="journal article" date="2014" name="Front. Microbiol.">
        <title>High frequency of phylogenetically diverse reductive dehalogenase-homologous genes in deep subseafloor sedimentary metagenomes.</title>
        <authorList>
            <person name="Kawai M."/>
            <person name="Futagami T."/>
            <person name="Toyoda A."/>
            <person name="Takaki Y."/>
            <person name="Nishi S."/>
            <person name="Hori S."/>
            <person name="Arai W."/>
            <person name="Tsubouchi T."/>
            <person name="Morono Y."/>
            <person name="Uchiyama I."/>
            <person name="Ito T."/>
            <person name="Fujiyama A."/>
            <person name="Inagaki F."/>
            <person name="Takami H."/>
        </authorList>
    </citation>
    <scope>NUCLEOTIDE SEQUENCE</scope>
    <source>
        <strain evidence="1">Expedition CK06-06</strain>
    </source>
</reference>
<gene>
    <name evidence="1" type="ORF">S12H4_61549</name>
</gene>
<comment type="caution">
    <text evidence="1">The sequence shown here is derived from an EMBL/GenBank/DDBJ whole genome shotgun (WGS) entry which is preliminary data.</text>
</comment>
<evidence type="ECO:0000313" key="1">
    <source>
        <dbReference type="EMBL" id="GAJ21195.1"/>
    </source>
</evidence>
<feature type="non-terminal residue" evidence="1">
    <location>
        <position position="50"/>
    </location>
</feature>
<proteinExistence type="predicted"/>